<dbReference type="EMBL" id="JABXYK010000002">
    <property type="protein sequence ID" value="NVP54487.1"/>
    <property type="molecule type" value="Genomic_DNA"/>
</dbReference>
<evidence type="ECO:0000313" key="3">
    <source>
        <dbReference type="Proteomes" id="UP000659172"/>
    </source>
</evidence>
<evidence type="ECO:0000313" key="2">
    <source>
        <dbReference type="EMBL" id="NVP54487.1"/>
    </source>
</evidence>
<protein>
    <submittedName>
        <fullName evidence="2">Uncharacterized protein</fullName>
    </submittedName>
</protein>
<proteinExistence type="predicted"/>
<accession>A0ABX2Q9T0</accession>
<gene>
    <name evidence="2" type="ORF">HV823_04360</name>
</gene>
<dbReference type="Proteomes" id="UP000659172">
    <property type="component" value="Unassembled WGS sequence"/>
</dbReference>
<keyword evidence="3" id="KW-1185">Reference proteome</keyword>
<evidence type="ECO:0000256" key="1">
    <source>
        <dbReference type="SAM" id="Phobius"/>
    </source>
</evidence>
<keyword evidence="1" id="KW-1133">Transmembrane helix</keyword>
<feature type="transmembrane region" description="Helical" evidence="1">
    <location>
        <begin position="38"/>
        <end position="59"/>
    </location>
</feature>
<keyword evidence="1" id="KW-0812">Transmembrane</keyword>
<dbReference type="RefSeq" id="WP_176948502.1">
    <property type="nucleotide sequence ID" value="NZ_JABXYK010000002.1"/>
</dbReference>
<keyword evidence="1" id="KW-0472">Membrane</keyword>
<reference evidence="2 3" key="1">
    <citation type="submission" date="2020-06" db="EMBL/GenBank/DDBJ databases">
        <title>Rhizobium sp.nov. isolated from the tomato plant.</title>
        <authorList>
            <person name="Thin K.K."/>
            <person name="Zhang X."/>
            <person name="He S."/>
        </authorList>
    </citation>
    <scope>NUCLEOTIDE SEQUENCE [LARGE SCALE GENOMIC DNA]</scope>
    <source>
        <strain evidence="2 3">DBTS2</strain>
    </source>
</reference>
<organism evidence="2 3">
    <name type="scientific">Mycoplana rhizolycopersici</name>
    <dbReference type="NCBI Taxonomy" id="2746702"/>
    <lineage>
        <taxon>Bacteria</taxon>
        <taxon>Pseudomonadati</taxon>
        <taxon>Pseudomonadota</taxon>
        <taxon>Alphaproteobacteria</taxon>
        <taxon>Hyphomicrobiales</taxon>
        <taxon>Rhizobiaceae</taxon>
        <taxon>Mycoplana</taxon>
    </lineage>
</organism>
<comment type="caution">
    <text evidence="2">The sequence shown here is derived from an EMBL/GenBank/DDBJ whole genome shotgun (WGS) entry which is preliminary data.</text>
</comment>
<name>A0ABX2Q9T0_9HYPH</name>
<sequence length="60" mass="6549">MAERPNPPRMILPGDDWITGQAPEFAEPPRISGNLETLIVGIFIGAILSPCMIAIGKWVF</sequence>